<dbReference type="InterPro" id="IPR000792">
    <property type="entry name" value="Tscrpt_reg_LuxR_C"/>
</dbReference>
<dbReference type="EMBL" id="CP046401">
    <property type="protein sequence ID" value="QGY47606.1"/>
    <property type="molecule type" value="Genomic_DNA"/>
</dbReference>
<evidence type="ECO:0000256" key="2">
    <source>
        <dbReference type="ARBA" id="ARBA00023125"/>
    </source>
</evidence>
<keyword evidence="2" id="KW-0238">DNA-binding</keyword>
<evidence type="ECO:0000256" key="3">
    <source>
        <dbReference type="ARBA" id="ARBA00023163"/>
    </source>
</evidence>
<accession>A0A6I6JWU9</accession>
<dbReference type="KEGG" id="mcos:GM418_29240"/>
<dbReference type="Gene3D" id="1.10.10.10">
    <property type="entry name" value="Winged helix-like DNA-binding domain superfamily/Winged helix DNA-binding domain"/>
    <property type="match status" value="1"/>
</dbReference>
<evidence type="ECO:0000313" key="6">
    <source>
        <dbReference type="Proteomes" id="UP000428260"/>
    </source>
</evidence>
<dbReference type="Proteomes" id="UP000428260">
    <property type="component" value="Chromosome"/>
</dbReference>
<proteinExistence type="predicted"/>
<name>A0A6I6JWU9_9BACT</name>
<keyword evidence="1" id="KW-0805">Transcription regulation</keyword>
<dbReference type="RefSeq" id="WP_158871653.1">
    <property type="nucleotide sequence ID" value="NZ_CP046401.1"/>
</dbReference>
<evidence type="ECO:0000313" key="5">
    <source>
        <dbReference type="EMBL" id="QGY47606.1"/>
    </source>
</evidence>
<keyword evidence="3" id="KW-0804">Transcription</keyword>
<dbReference type="PROSITE" id="PS00622">
    <property type="entry name" value="HTH_LUXR_1"/>
    <property type="match status" value="1"/>
</dbReference>
<evidence type="ECO:0000256" key="1">
    <source>
        <dbReference type="ARBA" id="ARBA00023015"/>
    </source>
</evidence>
<feature type="domain" description="HTH luxR-type" evidence="4">
    <location>
        <begin position="126"/>
        <end position="191"/>
    </location>
</feature>
<dbReference type="InterPro" id="IPR036388">
    <property type="entry name" value="WH-like_DNA-bd_sf"/>
</dbReference>
<dbReference type="CDD" id="cd06170">
    <property type="entry name" value="LuxR_C_like"/>
    <property type="match status" value="1"/>
</dbReference>
<sequence>MDKCRINIAVIEPSAIIYEGLSNILLQEGCSHYNIYHFDNIEEISCEIPTGRIDLVIANPALIKGNIKTFNSQKRTGNSIPWVALIYSFFEREIVDLFDAVIQITDSPEAITRTIHNLISLKCQCKTESREQLTPRETDVLKHLVQGMSNKEIAVQLNISIHTVVSHRKNIIQKTGIKSQSGLTIYAISNNIINIEDYQE</sequence>
<dbReference type="SUPFAM" id="SSF46894">
    <property type="entry name" value="C-terminal effector domain of the bipartite response regulators"/>
    <property type="match status" value="1"/>
</dbReference>
<reference evidence="5 6" key="1">
    <citation type="submission" date="2019-11" db="EMBL/GenBank/DDBJ databases">
        <authorList>
            <person name="Zheng R.K."/>
            <person name="Sun C.M."/>
        </authorList>
    </citation>
    <scope>NUCLEOTIDE SEQUENCE [LARGE SCALE GENOMIC DNA]</scope>
    <source>
        <strain evidence="5 6">WC007</strain>
    </source>
</reference>
<gene>
    <name evidence="5" type="ORF">GM418_29240</name>
</gene>
<protein>
    <recommendedName>
        <fullName evidence="4">HTH luxR-type domain-containing protein</fullName>
    </recommendedName>
</protein>
<dbReference type="AlphaFoldDB" id="A0A6I6JWU9"/>
<dbReference type="PANTHER" id="PTHR44688:SF16">
    <property type="entry name" value="DNA-BINDING TRANSCRIPTIONAL ACTIVATOR DEVR_DOSR"/>
    <property type="match status" value="1"/>
</dbReference>
<dbReference type="GO" id="GO:0006355">
    <property type="term" value="P:regulation of DNA-templated transcription"/>
    <property type="evidence" value="ECO:0007669"/>
    <property type="project" value="InterPro"/>
</dbReference>
<keyword evidence="6" id="KW-1185">Reference proteome</keyword>
<dbReference type="PRINTS" id="PR00038">
    <property type="entry name" value="HTHLUXR"/>
</dbReference>
<dbReference type="Pfam" id="PF00196">
    <property type="entry name" value="GerE"/>
    <property type="match status" value="1"/>
</dbReference>
<evidence type="ECO:0000259" key="4">
    <source>
        <dbReference type="PROSITE" id="PS50043"/>
    </source>
</evidence>
<dbReference type="InterPro" id="IPR016032">
    <property type="entry name" value="Sig_transdc_resp-reg_C-effctor"/>
</dbReference>
<organism evidence="5 6">
    <name type="scientific">Maribellus comscasis</name>
    <dbReference type="NCBI Taxonomy" id="2681766"/>
    <lineage>
        <taxon>Bacteria</taxon>
        <taxon>Pseudomonadati</taxon>
        <taxon>Bacteroidota</taxon>
        <taxon>Bacteroidia</taxon>
        <taxon>Marinilabiliales</taxon>
        <taxon>Prolixibacteraceae</taxon>
        <taxon>Maribellus</taxon>
    </lineage>
</organism>
<dbReference type="PROSITE" id="PS50043">
    <property type="entry name" value="HTH_LUXR_2"/>
    <property type="match status" value="1"/>
</dbReference>
<dbReference type="PANTHER" id="PTHR44688">
    <property type="entry name" value="DNA-BINDING TRANSCRIPTIONAL ACTIVATOR DEVR_DOSR"/>
    <property type="match status" value="1"/>
</dbReference>
<dbReference type="SMART" id="SM00421">
    <property type="entry name" value="HTH_LUXR"/>
    <property type="match status" value="1"/>
</dbReference>
<dbReference type="GO" id="GO:0003677">
    <property type="term" value="F:DNA binding"/>
    <property type="evidence" value="ECO:0007669"/>
    <property type="project" value="UniProtKB-KW"/>
</dbReference>